<evidence type="ECO:0000313" key="2">
    <source>
        <dbReference type="Proteomes" id="UP000091857"/>
    </source>
</evidence>
<dbReference type="Proteomes" id="UP000091857">
    <property type="component" value="Chromosome 1"/>
</dbReference>
<name>A0ACB7IC17_MANES</name>
<comment type="caution">
    <text evidence="1">The sequence shown here is derived from an EMBL/GenBank/DDBJ whole genome shotgun (WGS) entry which is preliminary data.</text>
</comment>
<organism evidence="1 2">
    <name type="scientific">Manihot esculenta</name>
    <name type="common">Cassava</name>
    <name type="synonym">Jatropha manihot</name>
    <dbReference type="NCBI Taxonomy" id="3983"/>
    <lineage>
        <taxon>Eukaryota</taxon>
        <taxon>Viridiplantae</taxon>
        <taxon>Streptophyta</taxon>
        <taxon>Embryophyta</taxon>
        <taxon>Tracheophyta</taxon>
        <taxon>Spermatophyta</taxon>
        <taxon>Magnoliopsida</taxon>
        <taxon>eudicotyledons</taxon>
        <taxon>Gunneridae</taxon>
        <taxon>Pentapetalae</taxon>
        <taxon>rosids</taxon>
        <taxon>fabids</taxon>
        <taxon>Malpighiales</taxon>
        <taxon>Euphorbiaceae</taxon>
        <taxon>Crotonoideae</taxon>
        <taxon>Manihoteae</taxon>
        <taxon>Manihot</taxon>
    </lineage>
</organism>
<dbReference type="EMBL" id="CM004387">
    <property type="protein sequence ID" value="KAG8662457.1"/>
    <property type="molecule type" value="Genomic_DNA"/>
</dbReference>
<protein>
    <submittedName>
        <fullName evidence="1">Uncharacterized protein</fullName>
    </submittedName>
</protein>
<proteinExistence type="predicted"/>
<reference evidence="2" key="1">
    <citation type="journal article" date="2016" name="Nat. Biotechnol.">
        <title>Sequencing wild and cultivated cassava and related species reveals extensive interspecific hybridization and genetic diversity.</title>
        <authorList>
            <person name="Bredeson J.V."/>
            <person name="Lyons J.B."/>
            <person name="Prochnik S.E."/>
            <person name="Wu G.A."/>
            <person name="Ha C.M."/>
            <person name="Edsinger-Gonzales E."/>
            <person name="Grimwood J."/>
            <person name="Schmutz J."/>
            <person name="Rabbi I.Y."/>
            <person name="Egesi C."/>
            <person name="Nauluvula P."/>
            <person name="Lebot V."/>
            <person name="Ndunguru J."/>
            <person name="Mkamilo G."/>
            <person name="Bart R.S."/>
            <person name="Setter T.L."/>
            <person name="Gleadow R.M."/>
            <person name="Kulakow P."/>
            <person name="Ferguson M.E."/>
            <person name="Rounsley S."/>
            <person name="Rokhsar D.S."/>
        </authorList>
    </citation>
    <scope>NUCLEOTIDE SEQUENCE [LARGE SCALE GENOMIC DNA]</scope>
    <source>
        <strain evidence="2">cv. AM560-2</strain>
    </source>
</reference>
<accession>A0ACB7IC17</accession>
<keyword evidence="2" id="KW-1185">Reference proteome</keyword>
<sequence length="1465" mass="165987">MLAKGYMSGQLFGQTPNYPFSKFANLSQFRENALNRYPTNDLTSLSDWRKNPRISCFRDLVREKIAESFELEENHQVQERESNLVNVLENKLFAEAASEEEYMNLDVLRERLQNLFQKNIVDLNCSQQVSSYSDPTHEVLPTLGFTQSCNSDAVYPPYDHFNNDFTGYDPMVAGRNDQFCFLKVLSHLGLLDNGNKLGVASINCDSHMWQISNELVLSHERSSVKTASSERGSTITTSSSGDKYSEIGAFKVGPFFSKGDCQYSQEVSSKDSFQQHNLPHGVSNDLGFPAMAFSPTLRESSEFPGSGFQMLEHVPQLNSEETIFPSMDFSISSIAFCMGNSTLDNIVQPKSHIQEQKHYASYEQFNKPLEMSGKIVPIDSHFPSEQLDGVQNASESSSLLSSSNGIAGPEYPSDHLKFSAEQKTLRAYSSWKSPASPADEYNNSKCHQSSQNMYHDLLMGSSNTGTGGSGSCLSENMLPPTKRLKPSSVCSEKLLPPSKAQKIETSSCLLSSESGIVSISSILAPLMVQPPFPKGLPALLQLPESPVSINSEVLAGNIGFSKPMQNHSSVDQIEYSEPVQNPSSLDQIRNSAGDNFLRMNVESLHTPSEEPIIRPRSQEMDSSSFGEIADAVKDKSDKLCFNSSPALSDELGATEEVIQVMSNFDHAKPDLETRKEEEMKQDKPKIQGVSLIDFFSTDEIKDHISSLQQWIGKKMSKGEKEKQVMHCANDNTCQLCTADKLLLAPVPIYCSCCGSRIKCSVNYYSTAEENGMQHCFCTSCYRDSRGGSITFFGITILKAKLVKKKNDEEIEESWVQCDKCKYWQHQICALFNDIRDMEGKSEYMCPKCCLDERERGEPLPLPRAAVFSAKDLPTTLLSDYIEQRLLRRLQQEKEERAKALGKHLDEVPGADHLVVRVVLSVDKKLKVKQQFLETFDNGNYPNEFPYRSKVILLFQKIEGVDVCLFGMYVQEYGSECSRPNHRCVYISYLDSVKYFRPDTETAAGEALRTVVYHEILIGYLEFCKKRGFVACYLWACPPLKGEDYILYCHPDIQKTPKSDKLRQWYHSMLRKAAKENIVVDFTNLYDQFFVPTGHLYCKITAARLPYFDGDYWSGAAENIIKNIEQQNGEYSGRRVKKVMTKRTLKALGHTNPSGGVTKDIILMQKLGQTIFPFKEDFIVVHLQFVCSYCHEVIFYGWRWCCNHCKNFQLCERCHDAEQGLNGGETHAISSKEKHLLTKVMVDNIPSDIKDEDVILDNWLFENRHTLLGFCHKNHYQFDTLRRAKHSSMMILHHLHNPTIPTTGTTCQICQLDTDTMDRNVCSTCSNKKFGSLHIRKSTYHYYAANCENESISAQQKMLKLKELLDVLLHASRCEATSSDPCSYPNCLQMKRLFCHASKCPIRFSRGCVHCKKVWYILKLHARNCEQTDCCVPRCRDLKIRREVLALQSETYGKRQLQEHSANTRI</sequence>
<evidence type="ECO:0000313" key="1">
    <source>
        <dbReference type="EMBL" id="KAG8662457.1"/>
    </source>
</evidence>
<gene>
    <name evidence="1" type="ORF">MANES_01G107500v8</name>
</gene>